<gene>
    <name evidence="1" type="ORF">UFOVP1299_43</name>
</gene>
<evidence type="ECO:0008006" key="2">
    <source>
        <dbReference type="Google" id="ProtNLM"/>
    </source>
</evidence>
<accession>A0A6J5RIX5</accession>
<reference evidence="1" key="1">
    <citation type="submission" date="2020-05" db="EMBL/GenBank/DDBJ databases">
        <authorList>
            <person name="Chiriac C."/>
            <person name="Salcher M."/>
            <person name="Ghai R."/>
            <person name="Kavagutti S V."/>
        </authorList>
    </citation>
    <scope>NUCLEOTIDE SEQUENCE</scope>
</reference>
<evidence type="ECO:0000313" key="1">
    <source>
        <dbReference type="EMBL" id="CAB4195922.1"/>
    </source>
</evidence>
<name>A0A6J5RIX5_9CAUD</name>
<organism evidence="1">
    <name type="scientific">uncultured Caudovirales phage</name>
    <dbReference type="NCBI Taxonomy" id="2100421"/>
    <lineage>
        <taxon>Viruses</taxon>
        <taxon>Duplodnaviria</taxon>
        <taxon>Heunggongvirae</taxon>
        <taxon>Uroviricota</taxon>
        <taxon>Caudoviricetes</taxon>
        <taxon>Peduoviridae</taxon>
        <taxon>Maltschvirus</taxon>
        <taxon>Maltschvirus maltsch</taxon>
    </lineage>
</organism>
<protein>
    <recommendedName>
        <fullName evidence="2">DUF1833 domain-containing protein</fullName>
    </recommendedName>
</protein>
<dbReference type="EMBL" id="LR797246">
    <property type="protein sequence ID" value="CAB4195922.1"/>
    <property type="molecule type" value="Genomic_DNA"/>
</dbReference>
<sequence>MSRLATLSSEMLRGVFAQETGICPVFLITLAHSTLSSDIFISSDPTVRLSETALDVVYGTVSRGKEYLFYPFRLTLPSDEDSGPQPMNLEIDNVSLALMKIIRTITTPPTLTVEIVLSSSPDTVELTWPEYLLSNIKYDVNTITGTLVLETLTREPFPALAFTPGYFPALF</sequence>
<proteinExistence type="predicted"/>